<protein>
    <recommendedName>
        <fullName evidence="5">DUF2567 domain-containing protein</fullName>
    </recommendedName>
</protein>
<feature type="compositionally biased region" description="Low complexity" evidence="1">
    <location>
        <begin position="25"/>
        <end position="34"/>
    </location>
</feature>
<feature type="transmembrane region" description="Helical" evidence="2">
    <location>
        <begin position="119"/>
        <end position="139"/>
    </location>
</feature>
<dbReference type="RefSeq" id="WP_012014409.1">
    <property type="nucleotide sequence ID" value="NC_009380.1"/>
</dbReference>
<dbReference type="STRING" id="369723.Strop_3198"/>
<evidence type="ECO:0000256" key="1">
    <source>
        <dbReference type="SAM" id="MobiDB-lite"/>
    </source>
</evidence>
<proteinExistence type="predicted"/>
<dbReference type="Proteomes" id="UP000000235">
    <property type="component" value="Chromosome"/>
</dbReference>
<evidence type="ECO:0008006" key="5">
    <source>
        <dbReference type="Google" id="ProtNLM"/>
    </source>
</evidence>
<accession>A4X9Q8</accession>
<dbReference type="AlphaFoldDB" id="A4X9Q8"/>
<feature type="transmembrane region" description="Helical" evidence="2">
    <location>
        <begin position="66"/>
        <end position="90"/>
    </location>
</feature>
<keyword evidence="2" id="KW-0472">Membrane</keyword>
<keyword evidence="2" id="KW-0812">Transmembrane</keyword>
<organism evidence="3 4">
    <name type="scientific">Salinispora tropica (strain ATCC BAA-916 / DSM 44818 / JCM 13857 / NBRC 105044 / CNB-440)</name>
    <dbReference type="NCBI Taxonomy" id="369723"/>
    <lineage>
        <taxon>Bacteria</taxon>
        <taxon>Bacillati</taxon>
        <taxon>Actinomycetota</taxon>
        <taxon>Actinomycetes</taxon>
        <taxon>Micromonosporales</taxon>
        <taxon>Micromonosporaceae</taxon>
        <taxon>Salinispora</taxon>
    </lineage>
</organism>
<dbReference type="EMBL" id="CP000667">
    <property type="protein sequence ID" value="ABP55632.1"/>
    <property type="molecule type" value="Genomic_DNA"/>
</dbReference>
<feature type="region of interest" description="Disordered" evidence="1">
    <location>
        <begin position="1"/>
        <end position="34"/>
    </location>
</feature>
<dbReference type="KEGG" id="stp:Strop_3198"/>
<dbReference type="HOGENOM" id="CLU_084738_0_0_11"/>
<evidence type="ECO:0000313" key="3">
    <source>
        <dbReference type="EMBL" id="ABP55632.1"/>
    </source>
</evidence>
<keyword evidence="2" id="KW-1133">Transmembrane helix</keyword>
<gene>
    <name evidence="3" type="ordered locus">Strop_3198</name>
</gene>
<dbReference type="eggNOG" id="ENOG5033AGQ">
    <property type="taxonomic scope" value="Bacteria"/>
</dbReference>
<feature type="transmembrane region" description="Helical" evidence="2">
    <location>
        <begin position="208"/>
        <end position="228"/>
    </location>
</feature>
<reference evidence="4" key="1">
    <citation type="journal article" date="2007" name="Proc. Natl. Acad. Sci. U.S.A.">
        <title>Genome sequencing reveals complex secondary metabolome in the marine actinomycete Salinispora tropica.</title>
        <authorList>
            <person name="Udwary D.W."/>
            <person name="Zeigler L."/>
            <person name="Asolkar R.N."/>
            <person name="Singan V."/>
            <person name="Lapidus A."/>
            <person name="Fenical W."/>
            <person name="Jensen P.R."/>
            <person name="Moore B.S."/>
        </authorList>
    </citation>
    <scope>NUCLEOTIDE SEQUENCE [LARGE SCALE GENOMIC DNA]</scope>
    <source>
        <strain evidence="4">ATCC BAA-916 / DSM 44818 / CNB-440</strain>
    </source>
</reference>
<sequence>MSADNLDPDRPSSGAVPPYVESPGDRPAAPYPDRAAAIGPVPPASLTWYGAPPVAGTPRPGLRPQLGWAAAGAFGVVILGVPLGLLWAALAPDTPVVKTESGAVYGESQPEQPIAADGWFSLLGLGFGIVVAVGLWFLLRRFRGPIGLAAAVLGSLGAALVAWQVGQRVGLATFERLLVTAAEGQTFGQPAQLRAGGVEWVGLLPVPYGNVLLPAFGAAVGYTLLAGWSRWPSLRPEPTPEWPAGPGVSWASAETPTPSAAPEPPGPGAAEPPRG</sequence>
<feature type="region of interest" description="Disordered" evidence="1">
    <location>
        <begin position="235"/>
        <end position="275"/>
    </location>
</feature>
<evidence type="ECO:0000256" key="2">
    <source>
        <dbReference type="SAM" id="Phobius"/>
    </source>
</evidence>
<evidence type="ECO:0000313" key="4">
    <source>
        <dbReference type="Proteomes" id="UP000000235"/>
    </source>
</evidence>
<keyword evidence="4" id="KW-1185">Reference proteome</keyword>
<name>A4X9Q8_SALTO</name>
<feature type="transmembrane region" description="Helical" evidence="2">
    <location>
        <begin position="146"/>
        <end position="166"/>
    </location>
</feature>